<feature type="transmembrane region" description="Helical" evidence="1">
    <location>
        <begin position="72"/>
        <end position="91"/>
    </location>
</feature>
<evidence type="ECO:0000313" key="3">
    <source>
        <dbReference type="Proteomes" id="UP000054047"/>
    </source>
</evidence>
<accession>A0A0C2GW49</accession>
<feature type="transmembrane region" description="Helical" evidence="1">
    <location>
        <begin position="111"/>
        <end position="136"/>
    </location>
</feature>
<organism evidence="2 3">
    <name type="scientific">Ancylostoma duodenale</name>
    <dbReference type="NCBI Taxonomy" id="51022"/>
    <lineage>
        <taxon>Eukaryota</taxon>
        <taxon>Metazoa</taxon>
        <taxon>Ecdysozoa</taxon>
        <taxon>Nematoda</taxon>
        <taxon>Chromadorea</taxon>
        <taxon>Rhabditida</taxon>
        <taxon>Rhabditina</taxon>
        <taxon>Rhabditomorpha</taxon>
        <taxon>Strongyloidea</taxon>
        <taxon>Ancylostomatidae</taxon>
        <taxon>Ancylostomatinae</taxon>
        <taxon>Ancylostoma</taxon>
    </lineage>
</organism>
<gene>
    <name evidence="2" type="ORF">ANCDUO_08391</name>
</gene>
<dbReference type="EMBL" id="KN730210">
    <property type="protein sequence ID" value="KIH61341.1"/>
    <property type="molecule type" value="Genomic_DNA"/>
</dbReference>
<keyword evidence="1" id="KW-0812">Transmembrane</keyword>
<name>A0A0C2GW49_9BILA</name>
<dbReference type="Proteomes" id="UP000054047">
    <property type="component" value="Unassembled WGS sequence"/>
</dbReference>
<keyword evidence="3" id="KW-1185">Reference proteome</keyword>
<evidence type="ECO:0000313" key="2">
    <source>
        <dbReference type="EMBL" id="KIH61341.1"/>
    </source>
</evidence>
<keyword evidence="1" id="KW-0472">Membrane</keyword>
<feature type="transmembrane region" description="Helical" evidence="1">
    <location>
        <begin position="28"/>
        <end position="51"/>
    </location>
</feature>
<protein>
    <submittedName>
        <fullName evidence="2">Uncharacterized protein</fullName>
    </submittedName>
</protein>
<reference evidence="2 3" key="1">
    <citation type="submission" date="2013-12" db="EMBL/GenBank/DDBJ databases">
        <title>Draft genome of the parsitic nematode Ancylostoma duodenale.</title>
        <authorList>
            <person name="Mitreva M."/>
        </authorList>
    </citation>
    <scope>NUCLEOTIDE SEQUENCE [LARGE SCALE GENOMIC DNA]</scope>
    <source>
        <strain evidence="2 3">Zhejiang</strain>
    </source>
</reference>
<dbReference type="OrthoDB" id="5829654at2759"/>
<dbReference type="AlphaFoldDB" id="A0A0C2GW49"/>
<evidence type="ECO:0000256" key="1">
    <source>
        <dbReference type="SAM" id="Phobius"/>
    </source>
</evidence>
<proteinExistence type="predicted"/>
<feature type="transmembrane region" description="Helical" evidence="1">
    <location>
        <begin position="173"/>
        <end position="192"/>
    </location>
</feature>
<keyword evidence="1" id="KW-1133">Transmembrane helix</keyword>
<feature type="transmembrane region" description="Helical" evidence="1">
    <location>
        <begin position="148"/>
        <end position="167"/>
    </location>
</feature>
<sequence>MSFAMILATVISMFGLSGNKKSLLIPHLFLLFIFCVFVARVITSVILELDYSEPDWVFRISVLTLADSVEKLLQVVLAGEMALLIVGLTGLGMLHGWTEGVGYHMRAYYTPLWLCAVLMCLLLVLVISLFLVFVCLYCNHPGIIKQHIVLLALSWPVAVFLIVSAVVTSAPAVVGLLLILYFTALLPFAHLYNNVEWTASIDPPV</sequence>